<dbReference type="InterPro" id="IPR048747">
    <property type="entry name" value="CCDC93_N"/>
</dbReference>
<keyword evidence="2 3" id="KW-0175">Coiled coil</keyword>
<name>A0AAD1U2A2_EUPCR</name>
<evidence type="ECO:0000313" key="6">
    <source>
        <dbReference type="EMBL" id="CAI2360745.1"/>
    </source>
</evidence>
<evidence type="ECO:0008006" key="8">
    <source>
        <dbReference type="Google" id="ProtNLM"/>
    </source>
</evidence>
<comment type="similarity">
    <text evidence="1">Belongs to the CCDC93 family.</text>
</comment>
<reference evidence="6" key="1">
    <citation type="submission" date="2023-07" db="EMBL/GenBank/DDBJ databases">
        <authorList>
            <consortium name="AG Swart"/>
            <person name="Singh M."/>
            <person name="Singh A."/>
            <person name="Seah K."/>
            <person name="Emmerich C."/>
        </authorList>
    </citation>
    <scope>NUCLEOTIDE SEQUENCE</scope>
    <source>
        <strain evidence="6">DP1</strain>
    </source>
</reference>
<organism evidence="6 7">
    <name type="scientific">Euplotes crassus</name>
    <dbReference type="NCBI Taxonomy" id="5936"/>
    <lineage>
        <taxon>Eukaryota</taxon>
        <taxon>Sar</taxon>
        <taxon>Alveolata</taxon>
        <taxon>Ciliophora</taxon>
        <taxon>Intramacronucleata</taxon>
        <taxon>Spirotrichea</taxon>
        <taxon>Hypotrichia</taxon>
        <taxon>Euplotida</taxon>
        <taxon>Euplotidae</taxon>
        <taxon>Moneuplotes</taxon>
    </lineage>
</organism>
<feature type="coiled-coil region" evidence="3">
    <location>
        <begin position="426"/>
        <end position="494"/>
    </location>
</feature>
<dbReference type="PANTHER" id="PTHR16441">
    <property type="entry name" value="FIDIPIDINE"/>
    <property type="match status" value="1"/>
</dbReference>
<dbReference type="Pfam" id="PF09762">
    <property type="entry name" value="CCDC93_CC"/>
    <property type="match status" value="1"/>
</dbReference>
<dbReference type="InterPro" id="IPR019159">
    <property type="entry name" value="CCDC93_CC"/>
</dbReference>
<feature type="domain" description="CCDC93 N-terminal" evidence="5">
    <location>
        <begin position="27"/>
        <end position="127"/>
    </location>
</feature>
<evidence type="ECO:0000256" key="3">
    <source>
        <dbReference type="SAM" id="Coils"/>
    </source>
</evidence>
<feature type="coiled-coil region" evidence="3">
    <location>
        <begin position="310"/>
        <end position="392"/>
    </location>
</feature>
<evidence type="ECO:0000256" key="2">
    <source>
        <dbReference type="ARBA" id="ARBA00023054"/>
    </source>
</evidence>
<feature type="domain" description="CCDC93 coiled-coil" evidence="4">
    <location>
        <begin position="172"/>
        <end position="644"/>
    </location>
</feature>
<evidence type="ECO:0000259" key="4">
    <source>
        <dbReference type="Pfam" id="PF09762"/>
    </source>
</evidence>
<feature type="coiled-coil region" evidence="3">
    <location>
        <begin position="545"/>
        <end position="592"/>
    </location>
</feature>
<accession>A0AAD1U2A2</accession>
<dbReference type="Pfam" id="PF21673">
    <property type="entry name" value="CCDC93_N"/>
    <property type="match status" value="1"/>
</dbReference>
<gene>
    <name evidence="6" type="ORF">ECRASSUSDP1_LOCUS2050</name>
</gene>
<dbReference type="EMBL" id="CAMPGE010001942">
    <property type="protein sequence ID" value="CAI2360745.1"/>
    <property type="molecule type" value="Genomic_DNA"/>
</dbReference>
<evidence type="ECO:0000256" key="1">
    <source>
        <dbReference type="ARBA" id="ARBA00007219"/>
    </source>
</evidence>
<keyword evidence="7" id="KW-1185">Reference proteome</keyword>
<dbReference type="InterPro" id="IPR039116">
    <property type="entry name" value="CCDC93"/>
</dbReference>
<dbReference type="Proteomes" id="UP001295684">
    <property type="component" value="Unassembled WGS sequence"/>
</dbReference>
<comment type="caution">
    <text evidence="6">The sequence shown here is derived from an EMBL/GenBank/DDBJ whole genome shotgun (WGS) entry which is preliminary data.</text>
</comment>
<dbReference type="GO" id="GO:0006893">
    <property type="term" value="P:Golgi to plasma membrane transport"/>
    <property type="evidence" value="ECO:0007669"/>
    <property type="project" value="TreeGrafter"/>
</dbReference>
<sequence length="661" mass="78884">MAFRNFDDEGSDDGAETFPLTLQDREDTEFYQKITDMLLGAGYFRARLTNIEPFDKILGGLTWCIIGLMYSAEMDFRDDLSLGEKLKLAETVTDALVEMRCPHQLFPHEIQNCTFEKILPVMQWLINLLLKTRDKRGSITKKQAIQSFNRRFDKNIGKDRPKIDKLYDLSERIKPKRAFKSTRIDGTKLEDPKRVHACLREFNDPSASRLYKRIMEDISRQVRTKERERMQKETEEGLGNVEEVKKGDKQMNSITKTIDEIKNMKKDDTYKDINEDFMVTESGEQVKTELDEEISKLKQRTFKVKAGDVNQILTQNIDQLSSEVQNFQKMSEEALKQDEEFFIQSRKEELERELKQFQKRKEIKEKQLDNERQILEQKRVQFKEIKAKYEENLDLGQNLDRDIESLSTKISQCPVTEEDLKKVHKKEQLKNDIKDFKKKCREERDRLETELQKIKEKNERIRQEQYAQALKAIEDKYNAQYEKLMERKMKIAEQNRHITALQRKIENCPSKIELSQYHKRFTELYESINDKFEENRKYISLYNTRQEVKNLLSRQQNYMDEIKKEFVSTKGKKERTNLLENLENIVVQLNDRITQSFQILTELRAEKEKTVEDFNDILQKEKDHFNRIKIFEAECSKNELLMNQYQEIKKDKKKKEAPQYA</sequence>
<protein>
    <recommendedName>
        <fullName evidence="8">Coiled-coil domain-containing protein 93</fullName>
    </recommendedName>
</protein>
<dbReference type="AlphaFoldDB" id="A0AAD1U2A2"/>
<evidence type="ECO:0000313" key="7">
    <source>
        <dbReference type="Proteomes" id="UP001295684"/>
    </source>
</evidence>
<evidence type="ECO:0000259" key="5">
    <source>
        <dbReference type="Pfam" id="PF21673"/>
    </source>
</evidence>
<proteinExistence type="inferred from homology"/>
<dbReference type="PANTHER" id="PTHR16441:SF0">
    <property type="entry name" value="COILED-COIL DOMAIN-CONTAINING PROTEIN 93"/>
    <property type="match status" value="1"/>
</dbReference>